<dbReference type="PANTHER" id="PTHR33202">
    <property type="entry name" value="ZINC UPTAKE REGULATION PROTEIN"/>
    <property type="match status" value="1"/>
</dbReference>
<dbReference type="GO" id="GO:0008270">
    <property type="term" value="F:zinc ion binding"/>
    <property type="evidence" value="ECO:0007669"/>
    <property type="project" value="TreeGrafter"/>
</dbReference>
<dbReference type="Pfam" id="PF01475">
    <property type="entry name" value="FUR"/>
    <property type="match status" value="1"/>
</dbReference>
<evidence type="ECO:0000256" key="1">
    <source>
        <dbReference type="ARBA" id="ARBA00007957"/>
    </source>
</evidence>
<dbReference type="InterPro" id="IPR002481">
    <property type="entry name" value="FUR"/>
</dbReference>
<dbReference type="EMBL" id="VSSQ01009073">
    <property type="protein sequence ID" value="MPM40637.1"/>
    <property type="molecule type" value="Genomic_DNA"/>
</dbReference>
<dbReference type="InterPro" id="IPR036388">
    <property type="entry name" value="WH-like_DNA-bd_sf"/>
</dbReference>
<name>A0A644ZIT7_9ZZZZ</name>
<evidence type="ECO:0000256" key="4">
    <source>
        <dbReference type="ARBA" id="ARBA00023015"/>
    </source>
</evidence>
<sequence>MDETLAAWPDGIKKTRQRTVVLHVLRQSPRPLSAMEISAQAEKLGQPLWLSTVYRALEIFVEREVVVRIVLSGDLAVYEPKRPHHSHYAVCLGCRKTLRLEHCPMELHMPLLPDPDFQVLGHNLEIYGYCKDCRGL</sequence>
<gene>
    <name evidence="7" type="primary">zur_14</name>
    <name evidence="7" type="ORF">SDC9_87281</name>
</gene>
<comment type="caution">
    <text evidence="7">The sequence shown here is derived from an EMBL/GenBank/DDBJ whole genome shotgun (WGS) entry which is preliminary data.</text>
</comment>
<evidence type="ECO:0000256" key="5">
    <source>
        <dbReference type="ARBA" id="ARBA00023125"/>
    </source>
</evidence>
<comment type="similarity">
    <text evidence="1">Belongs to the Fur family.</text>
</comment>
<reference evidence="7" key="1">
    <citation type="submission" date="2019-08" db="EMBL/GenBank/DDBJ databases">
        <authorList>
            <person name="Kucharzyk K."/>
            <person name="Murdoch R.W."/>
            <person name="Higgins S."/>
            <person name="Loffler F."/>
        </authorList>
    </citation>
    <scope>NUCLEOTIDE SEQUENCE</scope>
</reference>
<keyword evidence="2" id="KW-0678">Repressor</keyword>
<keyword evidence="5" id="KW-0238">DNA-binding</keyword>
<dbReference type="SUPFAM" id="SSF46785">
    <property type="entry name" value="Winged helix' DNA-binding domain"/>
    <property type="match status" value="1"/>
</dbReference>
<dbReference type="Gene3D" id="3.30.1490.190">
    <property type="match status" value="1"/>
</dbReference>
<keyword evidence="4" id="KW-0805">Transcription regulation</keyword>
<dbReference type="GO" id="GO:0000976">
    <property type="term" value="F:transcription cis-regulatory region binding"/>
    <property type="evidence" value="ECO:0007669"/>
    <property type="project" value="TreeGrafter"/>
</dbReference>
<accession>A0A644ZIT7</accession>
<dbReference type="Gene3D" id="1.10.10.10">
    <property type="entry name" value="Winged helix-like DNA-binding domain superfamily/Winged helix DNA-binding domain"/>
    <property type="match status" value="1"/>
</dbReference>
<evidence type="ECO:0000256" key="2">
    <source>
        <dbReference type="ARBA" id="ARBA00022491"/>
    </source>
</evidence>
<dbReference type="GO" id="GO:0045892">
    <property type="term" value="P:negative regulation of DNA-templated transcription"/>
    <property type="evidence" value="ECO:0007669"/>
    <property type="project" value="TreeGrafter"/>
</dbReference>
<dbReference type="GO" id="GO:1900376">
    <property type="term" value="P:regulation of secondary metabolite biosynthetic process"/>
    <property type="evidence" value="ECO:0007669"/>
    <property type="project" value="TreeGrafter"/>
</dbReference>
<keyword evidence="6" id="KW-0804">Transcription</keyword>
<dbReference type="CDD" id="cd07153">
    <property type="entry name" value="Fur_like"/>
    <property type="match status" value="1"/>
</dbReference>
<dbReference type="InterPro" id="IPR043135">
    <property type="entry name" value="Fur_C"/>
</dbReference>
<evidence type="ECO:0000256" key="6">
    <source>
        <dbReference type="ARBA" id="ARBA00023163"/>
    </source>
</evidence>
<dbReference type="PANTHER" id="PTHR33202:SF19">
    <property type="entry name" value="FERRIC UPTAKE REGULATION PROTEIN"/>
    <property type="match status" value="1"/>
</dbReference>
<organism evidence="7">
    <name type="scientific">bioreactor metagenome</name>
    <dbReference type="NCBI Taxonomy" id="1076179"/>
    <lineage>
        <taxon>unclassified sequences</taxon>
        <taxon>metagenomes</taxon>
        <taxon>ecological metagenomes</taxon>
    </lineage>
</organism>
<dbReference type="InterPro" id="IPR036390">
    <property type="entry name" value="WH_DNA-bd_sf"/>
</dbReference>
<dbReference type="AlphaFoldDB" id="A0A644ZIT7"/>
<evidence type="ECO:0000313" key="7">
    <source>
        <dbReference type="EMBL" id="MPM40637.1"/>
    </source>
</evidence>
<dbReference type="GO" id="GO:0003700">
    <property type="term" value="F:DNA-binding transcription factor activity"/>
    <property type="evidence" value="ECO:0007669"/>
    <property type="project" value="InterPro"/>
</dbReference>
<evidence type="ECO:0000256" key="3">
    <source>
        <dbReference type="ARBA" id="ARBA00022833"/>
    </source>
</evidence>
<proteinExistence type="inferred from homology"/>
<protein>
    <submittedName>
        <fullName evidence="7">Zinc-specific metallo-regulatory protein</fullName>
    </submittedName>
</protein>
<keyword evidence="3" id="KW-0862">Zinc</keyword>